<dbReference type="Proteomes" id="UP001152797">
    <property type="component" value="Unassembled WGS sequence"/>
</dbReference>
<comment type="caution">
    <text evidence="1">The sequence shown here is derived from an EMBL/GenBank/DDBJ whole genome shotgun (WGS) entry which is preliminary data.</text>
</comment>
<sequence length="58" mass="6421">MKMNLTRIAGEGVRNMSNSKATLPLYVSGNTQKEKVAGALANRVRNRRQAGHHMVPME</sequence>
<name>A0A9P1DUB7_9DINO</name>
<proteinExistence type="predicted"/>
<keyword evidence="3" id="KW-1185">Reference proteome</keyword>
<evidence type="ECO:0000313" key="2">
    <source>
        <dbReference type="EMBL" id="CAL1169006.1"/>
    </source>
</evidence>
<dbReference type="EMBL" id="CAMXCT030006541">
    <property type="protein sequence ID" value="CAL4802943.1"/>
    <property type="molecule type" value="Genomic_DNA"/>
</dbReference>
<evidence type="ECO:0000313" key="3">
    <source>
        <dbReference type="Proteomes" id="UP001152797"/>
    </source>
</evidence>
<reference evidence="2" key="2">
    <citation type="submission" date="2024-04" db="EMBL/GenBank/DDBJ databases">
        <authorList>
            <person name="Chen Y."/>
            <person name="Shah S."/>
            <person name="Dougan E. K."/>
            <person name="Thang M."/>
            <person name="Chan C."/>
        </authorList>
    </citation>
    <scope>NUCLEOTIDE SEQUENCE [LARGE SCALE GENOMIC DNA]</scope>
</reference>
<evidence type="ECO:0000313" key="1">
    <source>
        <dbReference type="EMBL" id="CAI4015631.1"/>
    </source>
</evidence>
<accession>A0A9P1DUB7</accession>
<dbReference type="EMBL" id="CAMXCT010006541">
    <property type="protein sequence ID" value="CAI4015631.1"/>
    <property type="molecule type" value="Genomic_DNA"/>
</dbReference>
<reference evidence="1" key="1">
    <citation type="submission" date="2022-10" db="EMBL/GenBank/DDBJ databases">
        <authorList>
            <person name="Chen Y."/>
            <person name="Dougan E. K."/>
            <person name="Chan C."/>
            <person name="Rhodes N."/>
            <person name="Thang M."/>
        </authorList>
    </citation>
    <scope>NUCLEOTIDE SEQUENCE</scope>
</reference>
<gene>
    <name evidence="1" type="ORF">C1SCF055_LOCUS40451</name>
</gene>
<dbReference type="EMBL" id="CAMXCT020006541">
    <property type="protein sequence ID" value="CAL1169006.1"/>
    <property type="molecule type" value="Genomic_DNA"/>
</dbReference>
<organism evidence="1">
    <name type="scientific">Cladocopium goreaui</name>
    <dbReference type="NCBI Taxonomy" id="2562237"/>
    <lineage>
        <taxon>Eukaryota</taxon>
        <taxon>Sar</taxon>
        <taxon>Alveolata</taxon>
        <taxon>Dinophyceae</taxon>
        <taxon>Suessiales</taxon>
        <taxon>Symbiodiniaceae</taxon>
        <taxon>Cladocopium</taxon>
    </lineage>
</organism>
<dbReference type="AlphaFoldDB" id="A0A9P1DUB7"/>
<protein>
    <submittedName>
        <fullName evidence="1">Uncharacterized protein</fullName>
    </submittedName>
</protein>